<feature type="compositionally biased region" description="Basic and acidic residues" evidence="1">
    <location>
        <begin position="96"/>
        <end position="122"/>
    </location>
</feature>
<dbReference type="AlphaFoldDB" id="A0A6C0L785"/>
<evidence type="ECO:0000256" key="1">
    <source>
        <dbReference type="SAM" id="MobiDB-lite"/>
    </source>
</evidence>
<keyword evidence="2" id="KW-0472">Membrane</keyword>
<reference evidence="3" key="1">
    <citation type="journal article" date="2020" name="Nature">
        <title>Giant virus diversity and host interactions through global metagenomics.</title>
        <authorList>
            <person name="Schulz F."/>
            <person name="Roux S."/>
            <person name="Paez-Espino D."/>
            <person name="Jungbluth S."/>
            <person name="Walsh D.A."/>
            <person name="Denef V.J."/>
            <person name="McMahon K.D."/>
            <person name="Konstantinidis K.T."/>
            <person name="Eloe-Fadrosh E.A."/>
            <person name="Kyrpides N.C."/>
            <person name="Woyke T."/>
        </authorList>
    </citation>
    <scope>NUCLEOTIDE SEQUENCE</scope>
    <source>
        <strain evidence="3">GVMAG-M-3300027759-42</strain>
    </source>
</reference>
<evidence type="ECO:0000313" key="3">
    <source>
        <dbReference type="EMBL" id="QHU26806.1"/>
    </source>
</evidence>
<organism evidence="3">
    <name type="scientific">viral metagenome</name>
    <dbReference type="NCBI Taxonomy" id="1070528"/>
    <lineage>
        <taxon>unclassified sequences</taxon>
        <taxon>metagenomes</taxon>
        <taxon>organismal metagenomes</taxon>
    </lineage>
</organism>
<keyword evidence="2" id="KW-1133">Transmembrane helix</keyword>
<evidence type="ECO:0000256" key="2">
    <source>
        <dbReference type="SAM" id="Phobius"/>
    </source>
</evidence>
<feature type="region of interest" description="Disordered" evidence="1">
    <location>
        <begin position="94"/>
        <end position="122"/>
    </location>
</feature>
<name>A0A6C0L785_9ZZZZ</name>
<feature type="transmembrane region" description="Helical" evidence="2">
    <location>
        <begin position="20"/>
        <end position="37"/>
    </location>
</feature>
<dbReference type="EMBL" id="MN740445">
    <property type="protein sequence ID" value="QHU26806.1"/>
    <property type="molecule type" value="Genomic_DNA"/>
</dbReference>
<feature type="transmembrane region" description="Helical" evidence="2">
    <location>
        <begin position="43"/>
        <end position="76"/>
    </location>
</feature>
<proteinExistence type="predicted"/>
<accession>A0A6C0L785</accession>
<sequence length="186" mass="21519">MFNRLMKLKYNFNPILHNRIILYFFFAIALIDLVYFLNIGDMYSFSVIILVGMLTSFFVKNMIVILFVAIVVTHLLKHGRSSFSEGMEGMDEDIVETDKKKSASSDKKKSSTSDKKPTASLKDFSKNIEEIISKEEDPEQNELIEQLPEIKETRDKIVNHVKDMQPLLEKFQGYIDKFNDYNASGK</sequence>
<protein>
    <submittedName>
        <fullName evidence="3">Uncharacterized protein</fullName>
    </submittedName>
</protein>
<keyword evidence="2" id="KW-0812">Transmembrane</keyword>